<dbReference type="EMBL" id="JAADYS010000746">
    <property type="protein sequence ID" value="KAF4467443.1"/>
    <property type="molecule type" value="Genomic_DNA"/>
</dbReference>
<gene>
    <name evidence="2" type="ORF">FALBO_5696</name>
</gene>
<feature type="region of interest" description="Disordered" evidence="1">
    <location>
        <begin position="1"/>
        <end position="29"/>
    </location>
</feature>
<dbReference type="Proteomes" id="UP000554235">
    <property type="component" value="Unassembled WGS sequence"/>
</dbReference>
<accession>A0A8H4LGY9</accession>
<keyword evidence="3" id="KW-1185">Reference proteome</keyword>
<protein>
    <submittedName>
        <fullName evidence="2">Uncharacterized protein</fullName>
    </submittedName>
</protein>
<evidence type="ECO:0000313" key="2">
    <source>
        <dbReference type="EMBL" id="KAF4467443.1"/>
    </source>
</evidence>
<evidence type="ECO:0000256" key="1">
    <source>
        <dbReference type="SAM" id="MobiDB-lite"/>
    </source>
</evidence>
<sequence length="97" mass="10057">MASSLPRPLPTVADASGHSTETCGTAWPLEPIDREPSLMSAGNTLTLFSCDPISPAYSNIASDTVGWRAATVVDTAAGLIARWSYSPGPPPISNVTN</sequence>
<comment type="caution">
    <text evidence="2">The sequence shown here is derived from an EMBL/GenBank/DDBJ whole genome shotgun (WGS) entry which is preliminary data.</text>
</comment>
<name>A0A8H4LGY9_9HYPO</name>
<proteinExistence type="predicted"/>
<dbReference type="AlphaFoldDB" id="A0A8H4LGY9"/>
<evidence type="ECO:0000313" key="3">
    <source>
        <dbReference type="Proteomes" id="UP000554235"/>
    </source>
</evidence>
<reference evidence="2 3" key="1">
    <citation type="submission" date="2020-01" db="EMBL/GenBank/DDBJ databases">
        <title>Identification and distribution of gene clusters putatively required for synthesis of sphingolipid metabolism inhibitors in phylogenetically diverse species of the filamentous fungus Fusarium.</title>
        <authorList>
            <person name="Kim H.-S."/>
            <person name="Busman M."/>
            <person name="Brown D.W."/>
            <person name="Divon H."/>
            <person name="Uhlig S."/>
            <person name="Proctor R.H."/>
        </authorList>
    </citation>
    <scope>NUCLEOTIDE SEQUENCE [LARGE SCALE GENOMIC DNA]</scope>
    <source>
        <strain evidence="2 3">NRRL 20459</strain>
    </source>
</reference>
<organism evidence="2 3">
    <name type="scientific">Fusarium albosuccineum</name>
    <dbReference type="NCBI Taxonomy" id="1237068"/>
    <lineage>
        <taxon>Eukaryota</taxon>
        <taxon>Fungi</taxon>
        <taxon>Dikarya</taxon>
        <taxon>Ascomycota</taxon>
        <taxon>Pezizomycotina</taxon>
        <taxon>Sordariomycetes</taxon>
        <taxon>Hypocreomycetidae</taxon>
        <taxon>Hypocreales</taxon>
        <taxon>Nectriaceae</taxon>
        <taxon>Fusarium</taxon>
        <taxon>Fusarium decemcellulare species complex</taxon>
    </lineage>
</organism>